<name>A0ABW0TGI2_9BACL</name>
<proteinExistence type="predicted"/>
<evidence type="ECO:0000313" key="3">
    <source>
        <dbReference type="Proteomes" id="UP001596109"/>
    </source>
</evidence>
<dbReference type="Proteomes" id="UP001596109">
    <property type="component" value="Unassembled WGS sequence"/>
</dbReference>
<dbReference type="EMBL" id="JBHSNO010000002">
    <property type="protein sequence ID" value="MFC5587994.1"/>
    <property type="molecule type" value="Genomic_DNA"/>
</dbReference>
<evidence type="ECO:0000256" key="1">
    <source>
        <dbReference type="SAM" id="Coils"/>
    </source>
</evidence>
<evidence type="ECO:0000313" key="2">
    <source>
        <dbReference type="EMBL" id="MFC5587994.1"/>
    </source>
</evidence>
<keyword evidence="3" id="KW-1185">Reference proteome</keyword>
<organism evidence="2 3">
    <name type="scientific">Sporosarcina soli</name>
    <dbReference type="NCBI Taxonomy" id="334736"/>
    <lineage>
        <taxon>Bacteria</taxon>
        <taxon>Bacillati</taxon>
        <taxon>Bacillota</taxon>
        <taxon>Bacilli</taxon>
        <taxon>Bacillales</taxon>
        <taxon>Caryophanaceae</taxon>
        <taxon>Sporosarcina</taxon>
    </lineage>
</organism>
<accession>A0ABW0TGI2</accession>
<protein>
    <submittedName>
        <fullName evidence="2">Uncharacterized protein</fullName>
    </submittedName>
</protein>
<keyword evidence="1" id="KW-0175">Coiled coil</keyword>
<gene>
    <name evidence="2" type="ORF">ACFPRA_03615</name>
</gene>
<reference evidence="3" key="1">
    <citation type="journal article" date="2019" name="Int. J. Syst. Evol. Microbiol.">
        <title>The Global Catalogue of Microorganisms (GCM) 10K type strain sequencing project: providing services to taxonomists for standard genome sequencing and annotation.</title>
        <authorList>
            <consortium name="The Broad Institute Genomics Platform"/>
            <consortium name="The Broad Institute Genome Sequencing Center for Infectious Disease"/>
            <person name="Wu L."/>
            <person name="Ma J."/>
        </authorList>
    </citation>
    <scope>NUCLEOTIDE SEQUENCE [LARGE SCALE GENOMIC DNA]</scope>
    <source>
        <strain evidence="3">CGMCC 4.1434</strain>
    </source>
</reference>
<sequence>MEFQELLNKIHQSVDNMDLISARKYIEGNIEELSANRHKLRRNARELLDFLLSKSEGEAEPLGRQELHAINIINTYATRFDIRSLKRSVENNTNLLMREDIKYYLNTDAKILLEGMNAIQVS</sequence>
<dbReference type="RefSeq" id="WP_381430890.1">
    <property type="nucleotide sequence ID" value="NZ_JBHSNO010000002.1"/>
</dbReference>
<feature type="coiled-coil region" evidence="1">
    <location>
        <begin position="23"/>
        <end position="50"/>
    </location>
</feature>
<comment type="caution">
    <text evidence="2">The sequence shown here is derived from an EMBL/GenBank/DDBJ whole genome shotgun (WGS) entry which is preliminary data.</text>
</comment>